<name>A0A0D6PBN2_9PROT</name>
<dbReference type="Pfam" id="PF26395">
    <property type="entry name" value="E2-CBASS"/>
    <property type="match status" value="1"/>
</dbReference>
<keyword evidence="4" id="KW-1185">Reference proteome</keyword>
<sequence>MADLSNAQQDALIRARWPGFRTVMAGKRLAIWRGAIQGLSHRYEVKVVYARNRRGDPFRYNYAWFPEVTVLDPPLCARADDPLDPIPHVYNDPTSGQPILCLFDPRDHGWSRDQAIADTILVWTASWLRFYEAWHATGVWTGGSAPHGPQALPQSDRADDNILPPSGTPSRRRQVLFTTASEEALRLGLADPDLGAWSRPARASSQLAEAA</sequence>
<dbReference type="EMBL" id="BANC01000007">
    <property type="protein sequence ID" value="GAN78761.1"/>
    <property type="molecule type" value="Genomic_DNA"/>
</dbReference>
<dbReference type="AlphaFoldDB" id="A0A0D6PBN2"/>
<feature type="domain" description="Type II CBASS E2 protein" evidence="2">
    <location>
        <begin position="9"/>
        <end position="147"/>
    </location>
</feature>
<comment type="caution">
    <text evidence="3">The sequence shown here is derived from an EMBL/GenBank/DDBJ whole genome shotgun (WGS) entry which is preliminary data.</text>
</comment>
<dbReference type="RefSeq" id="WP_048877246.1">
    <property type="nucleotide sequence ID" value="NZ_BANC01000007.1"/>
</dbReference>
<proteinExistence type="predicted"/>
<dbReference type="OrthoDB" id="4736406at2"/>
<dbReference type="InterPro" id="IPR058588">
    <property type="entry name" value="E2-CBASS"/>
</dbReference>
<feature type="region of interest" description="Disordered" evidence="1">
    <location>
        <begin position="145"/>
        <end position="174"/>
    </location>
</feature>
<organism evidence="3 4">
    <name type="scientific">Acidocella aminolytica 101 = DSM 11237</name>
    <dbReference type="NCBI Taxonomy" id="1120923"/>
    <lineage>
        <taxon>Bacteria</taxon>
        <taxon>Pseudomonadati</taxon>
        <taxon>Pseudomonadota</taxon>
        <taxon>Alphaproteobacteria</taxon>
        <taxon>Acetobacterales</taxon>
        <taxon>Acidocellaceae</taxon>
        <taxon>Acidocella</taxon>
    </lineage>
</organism>
<dbReference type="STRING" id="1120923.SAMN02746095_01222"/>
<accession>A0A0D6PBN2</accession>
<evidence type="ECO:0000313" key="3">
    <source>
        <dbReference type="EMBL" id="GAN78761.1"/>
    </source>
</evidence>
<protein>
    <recommendedName>
        <fullName evidence="2">Type II CBASS E2 protein domain-containing protein</fullName>
    </recommendedName>
</protein>
<evidence type="ECO:0000259" key="2">
    <source>
        <dbReference type="Pfam" id="PF26395"/>
    </source>
</evidence>
<gene>
    <name evidence="3" type="ORF">Aam_007_048</name>
</gene>
<dbReference type="Proteomes" id="UP000032668">
    <property type="component" value="Unassembled WGS sequence"/>
</dbReference>
<evidence type="ECO:0000256" key="1">
    <source>
        <dbReference type="SAM" id="MobiDB-lite"/>
    </source>
</evidence>
<reference evidence="3 4" key="1">
    <citation type="submission" date="2012-11" db="EMBL/GenBank/DDBJ databases">
        <title>Whole genome sequence of Acidocella aminolytica 101 = DSM 11237.</title>
        <authorList>
            <person name="Azuma Y."/>
            <person name="Higashiura N."/>
            <person name="Hirakawa H."/>
            <person name="Matsushita K."/>
        </authorList>
    </citation>
    <scope>NUCLEOTIDE SEQUENCE [LARGE SCALE GENOMIC DNA]</scope>
    <source>
        <strain evidence="4">101 / DSM 11237</strain>
    </source>
</reference>
<evidence type="ECO:0000313" key="4">
    <source>
        <dbReference type="Proteomes" id="UP000032668"/>
    </source>
</evidence>